<dbReference type="Gene3D" id="1.20.120.530">
    <property type="entry name" value="GntR ligand-binding domain-like"/>
    <property type="match status" value="1"/>
</dbReference>
<accession>A0AAP4BYW6</accession>
<organism evidence="5 6">
    <name type="scientific">Corynebacterium accolens</name>
    <dbReference type="NCBI Taxonomy" id="38284"/>
    <lineage>
        <taxon>Bacteria</taxon>
        <taxon>Bacillati</taxon>
        <taxon>Actinomycetota</taxon>
        <taxon>Actinomycetes</taxon>
        <taxon>Mycobacteriales</taxon>
        <taxon>Corynebacteriaceae</taxon>
        <taxon>Corynebacterium</taxon>
    </lineage>
</organism>
<dbReference type="SUPFAM" id="SSF46785">
    <property type="entry name" value="Winged helix' DNA-binding domain"/>
    <property type="match status" value="1"/>
</dbReference>
<dbReference type="SMART" id="SM00345">
    <property type="entry name" value="HTH_GNTR"/>
    <property type="match status" value="1"/>
</dbReference>
<dbReference type="GO" id="GO:0003700">
    <property type="term" value="F:DNA-binding transcription factor activity"/>
    <property type="evidence" value="ECO:0007669"/>
    <property type="project" value="InterPro"/>
</dbReference>
<keyword evidence="3" id="KW-0804">Transcription</keyword>
<dbReference type="AlphaFoldDB" id="A0AAP4BYW6"/>
<name>A0AAP4BYW6_9CORY</name>
<dbReference type="InterPro" id="IPR036390">
    <property type="entry name" value="WH_DNA-bd_sf"/>
</dbReference>
<dbReference type="EMBL" id="JASNVU010000014">
    <property type="protein sequence ID" value="MDK4335755.1"/>
    <property type="molecule type" value="Genomic_DNA"/>
</dbReference>
<dbReference type="SUPFAM" id="SSF48008">
    <property type="entry name" value="GntR ligand-binding domain-like"/>
    <property type="match status" value="1"/>
</dbReference>
<dbReference type="GO" id="GO:0003677">
    <property type="term" value="F:DNA binding"/>
    <property type="evidence" value="ECO:0007669"/>
    <property type="project" value="UniProtKB-KW"/>
</dbReference>
<comment type="caution">
    <text evidence="5">The sequence shown here is derived from an EMBL/GenBank/DDBJ whole genome shotgun (WGS) entry which is preliminary data.</text>
</comment>
<dbReference type="Pfam" id="PF00392">
    <property type="entry name" value="GntR"/>
    <property type="match status" value="1"/>
</dbReference>
<sequence length="214" mass="23726">MSDTSMQPAAERVYELVKERIIDGTIDSSQMLSEAALAAEVGVSRTPAHEAFLRLELEGFLQLYPKRGALVVPISPQEIREVYEARLLVDAHSAEKICELGEAERGGIAKRLQENIAAQDAALDAEDLREYTRLDAQFHQIIMDSAGNSLLANVGHQLRERQQRFTATAIGRNVARARAFVDQHRVLADALRTANLPAYLAALRSHLKNSKDQL</sequence>
<keyword evidence="1" id="KW-0805">Transcription regulation</keyword>
<dbReference type="PANTHER" id="PTHR43537:SF24">
    <property type="entry name" value="GLUCONATE OPERON TRANSCRIPTIONAL REPRESSOR"/>
    <property type="match status" value="1"/>
</dbReference>
<dbReference type="RefSeq" id="WP_005278463.1">
    <property type="nucleotide sequence ID" value="NZ_CP046605.1"/>
</dbReference>
<evidence type="ECO:0000256" key="2">
    <source>
        <dbReference type="ARBA" id="ARBA00023125"/>
    </source>
</evidence>
<evidence type="ECO:0000256" key="1">
    <source>
        <dbReference type="ARBA" id="ARBA00023015"/>
    </source>
</evidence>
<evidence type="ECO:0000256" key="3">
    <source>
        <dbReference type="ARBA" id="ARBA00023163"/>
    </source>
</evidence>
<evidence type="ECO:0000259" key="4">
    <source>
        <dbReference type="PROSITE" id="PS50949"/>
    </source>
</evidence>
<dbReference type="InterPro" id="IPR011711">
    <property type="entry name" value="GntR_C"/>
</dbReference>
<feature type="domain" description="HTH gntR-type" evidence="4">
    <location>
        <begin position="7"/>
        <end position="74"/>
    </location>
</feature>
<dbReference type="GeneID" id="81675638"/>
<dbReference type="InterPro" id="IPR036388">
    <property type="entry name" value="WH-like_DNA-bd_sf"/>
</dbReference>
<dbReference type="InterPro" id="IPR008920">
    <property type="entry name" value="TF_FadR/GntR_C"/>
</dbReference>
<dbReference type="Pfam" id="PF07729">
    <property type="entry name" value="FCD"/>
    <property type="match status" value="1"/>
</dbReference>
<keyword evidence="2" id="KW-0238">DNA-binding</keyword>
<dbReference type="InterPro" id="IPR000524">
    <property type="entry name" value="Tscrpt_reg_HTH_GntR"/>
</dbReference>
<dbReference type="Gene3D" id="1.10.10.10">
    <property type="entry name" value="Winged helix-like DNA-binding domain superfamily/Winged helix DNA-binding domain"/>
    <property type="match status" value="1"/>
</dbReference>
<evidence type="ECO:0000313" key="6">
    <source>
        <dbReference type="Proteomes" id="UP001230317"/>
    </source>
</evidence>
<dbReference type="Proteomes" id="UP001230317">
    <property type="component" value="Unassembled WGS sequence"/>
</dbReference>
<protein>
    <submittedName>
        <fullName evidence="5">GntR family transcriptional regulator</fullName>
    </submittedName>
</protein>
<dbReference type="PROSITE" id="PS50949">
    <property type="entry name" value="HTH_GNTR"/>
    <property type="match status" value="1"/>
</dbReference>
<proteinExistence type="predicted"/>
<reference evidence="5" key="1">
    <citation type="submission" date="2023-05" db="EMBL/GenBank/DDBJ databases">
        <title>Metabolic capabilities are highly conserved among human nasal-associated Corynebacterium species in pangenomic analyses.</title>
        <authorList>
            <person name="Tran T.H."/>
            <person name="Roberts A.Q."/>
            <person name="Escapa I.F."/>
            <person name="Gao W."/>
            <person name="Conlan S."/>
            <person name="Kong H."/>
            <person name="Segre J.A."/>
            <person name="Kelly M.S."/>
            <person name="Lemon K.P."/>
        </authorList>
    </citation>
    <scope>NUCLEOTIDE SEQUENCE</scope>
    <source>
        <strain evidence="5">KPL2618</strain>
    </source>
</reference>
<dbReference type="PANTHER" id="PTHR43537">
    <property type="entry name" value="TRANSCRIPTIONAL REGULATOR, GNTR FAMILY"/>
    <property type="match status" value="1"/>
</dbReference>
<dbReference type="SMART" id="SM00895">
    <property type="entry name" value="FCD"/>
    <property type="match status" value="1"/>
</dbReference>
<evidence type="ECO:0000313" key="5">
    <source>
        <dbReference type="EMBL" id="MDK4335755.1"/>
    </source>
</evidence>
<gene>
    <name evidence="5" type="ORF">QPX58_10095</name>
</gene>